<name>A0A150M2V6_9BACL</name>
<evidence type="ECO:0000313" key="1">
    <source>
        <dbReference type="EMBL" id="KYD18582.1"/>
    </source>
</evidence>
<protein>
    <submittedName>
        <fullName evidence="1">Uncharacterized protein</fullName>
    </submittedName>
</protein>
<proteinExistence type="predicted"/>
<dbReference type="EMBL" id="LQYS01000019">
    <property type="protein sequence ID" value="KYD18582.1"/>
    <property type="molecule type" value="Genomic_DNA"/>
</dbReference>
<comment type="caution">
    <text evidence="1">The sequence shown here is derived from an EMBL/GenBank/DDBJ whole genome shotgun (WGS) entry which is preliminary data.</text>
</comment>
<organism evidence="1 2">
    <name type="scientific">Saccharococcus caldoxylosilyticus</name>
    <dbReference type="NCBI Taxonomy" id="81408"/>
    <lineage>
        <taxon>Bacteria</taxon>
        <taxon>Bacillati</taxon>
        <taxon>Bacillota</taxon>
        <taxon>Bacilli</taxon>
        <taxon>Bacillales</taxon>
        <taxon>Anoxybacillaceae</taxon>
        <taxon>Saccharococcus</taxon>
    </lineage>
</organism>
<dbReference type="AlphaFoldDB" id="A0A150M2V6"/>
<evidence type="ECO:0000313" key="2">
    <source>
        <dbReference type="Proteomes" id="UP000075455"/>
    </source>
</evidence>
<accession>A0A150M2V6</accession>
<gene>
    <name evidence="1" type="ORF">B4119_0291</name>
</gene>
<dbReference type="PATRIC" id="fig|81408.3.peg.2076"/>
<dbReference type="STRING" id="81408.B4119_0291"/>
<sequence>MRKTGQIAKEVFGEDLSRFHLKEDELAEEPMLFSSPFSKEEEERVAKSVQIFLAKEGVNLSGEES</sequence>
<reference evidence="1 2" key="1">
    <citation type="submission" date="2016-01" db="EMBL/GenBank/DDBJ databases">
        <title>Draft Genome Sequences of Seven Thermophilic Sporeformers Isolated from Foods.</title>
        <authorList>
            <person name="Berendsen E.M."/>
            <person name="Wells-Bennik M.H."/>
            <person name="Krawcyk A.O."/>
            <person name="De Jong A."/>
            <person name="Holsappel S."/>
            <person name="Eijlander R.T."/>
            <person name="Kuipers O.P."/>
        </authorList>
    </citation>
    <scope>NUCLEOTIDE SEQUENCE [LARGE SCALE GENOMIC DNA]</scope>
    <source>
        <strain evidence="1 2">B4119</strain>
    </source>
</reference>
<dbReference type="Proteomes" id="UP000075455">
    <property type="component" value="Unassembled WGS sequence"/>
</dbReference>